<evidence type="ECO:0000259" key="5">
    <source>
        <dbReference type="Pfam" id="PF00413"/>
    </source>
</evidence>
<dbReference type="RefSeq" id="WP_091115704.1">
    <property type="nucleotide sequence ID" value="NZ_BKAF01000023.1"/>
</dbReference>
<dbReference type="GO" id="GO:0008270">
    <property type="term" value="F:zinc ion binding"/>
    <property type="evidence" value="ECO:0007669"/>
    <property type="project" value="InterPro"/>
</dbReference>
<keyword evidence="2" id="KW-0479">Metal-binding</keyword>
<organism evidence="6 7">
    <name type="scientific">Nocardioides psychrotolerans</name>
    <dbReference type="NCBI Taxonomy" id="1005945"/>
    <lineage>
        <taxon>Bacteria</taxon>
        <taxon>Bacillati</taxon>
        <taxon>Actinomycetota</taxon>
        <taxon>Actinomycetes</taxon>
        <taxon>Propionibacteriales</taxon>
        <taxon>Nocardioidaceae</taxon>
        <taxon>Nocardioides</taxon>
    </lineage>
</organism>
<dbReference type="InterPro" id="IPR001818">
    <property type="entry name" value="Pept_M10_metallopeptidase"/>
</dbReference>
<keyword evidence="4" id="KW-0862">Zinc</keyword>
<dbReference type="GO" id="GO:0006508">
    <property type="term" value="P:proteolysis"/>
    <property type="evidence" value="ECO:0007669"/>
    <property type="project" value="UniProtKB-KW"/>
</dbReference>
<evidence type="ECO:0000256" key="4">
    <source>
        <dbReference type="ARBA" id="ARBA00022833"/>
    </source>
</evidence>
<gene>
    <name evidence="6" type="ORF">SAMN05216561_11549</name>
</gene>
<dbReference type="Pfam" id="PF00413">
    <property type="entry name" value="Peptidase_M10"/>
    <property type="match status" value="1"/>
</dbReference>
<evidence type="ECO:0000256" key="3">
    <source>
        <dbReference type="ARBA" id="ARBA00022801"/>
    </source>
</evidence>
<dbReference type="AlphaFoldDB" id="A0A1I3MCD2"/>
<name>A0A1I3MCD2_9ACTN</name>
<evidence type="ECO:0000256" key="2">
    <source>
        <dbReference type="ARBA" id="ARBA00022723"/>
    </source>
</evidence>
<dbReference type="GO" id="GO:0004222">
    <property type="term" value="F:metalloendopeptidase activity"/>
    <property type="evidence" value="ECO:0007669"/>
    <property type="project" value="InterPro"/>
</dbReference>
<protein>
    <recommendedName>
        <fullName evidence="5">Peptidase M10 metallopeptidase domain-containing protein</fullName>
    </recommendedName>
</protein>
<dbReference type="OrthoDB" id="5188902at2"/>
<evidence type="ECO:0000313" key="7">
    <source>
        <dbReference type="Proteomes" id="UP000198649"/>
    </source>
</evidence>
<dbReference type="EMBL" id="FOQG01000015">
    <property type="protein sequence ID" value="SFI94774.1"/>
    <property type="molecule type" value="Genomic_DNA"/>
</dbReference>
<keyword evidence="7" id="KW-1185">Reference proteome</keyword>
<sequence length="157" mass="16619">MAGADNDCGRGHNVNRDANYAGITSLNPNIALNADGDVICSGNSDSISVVGFGKLPEGVLGVSCPKRSSLDSKELIVDDIRISQDSSTFTLTPNALGCVSRYDLQALVTHEFGHFFGLGHVSESKRQQMTMSPLVGACTAAERTLGLRDMLGLEVLF</sequence>
<dbReference type="InterPro" id="IPR024079">
    <property type="entry name" value="MetalloPept_cat_dom_sf"/>
</dbReference>
<evidence type="ECO:0000256" key="1">
    <source>
        <dbReference type="ARBA" id="ARBA00022670"/>
    </source>
</evidence>
<proteinExistence type="predicted"/>
<dbReference type="SUPFAM" id="SSF55486">
    <property type="entry name" value="Metalloproteases ('zincins'), catalytic domain"/>
    <property type="match status" value="1"/>
</dbReference>
<evidence type="ECO:0000313" key="6">
    <source>
        <dbReference type="EMBL" id="SFI94774.1"/>
    </source>
</evidence>
<dbReference type="GO" id="GO:0031012">
    <property type="term" value="C:extracellular matrix"/>
    <property type="evidence" value="ECO:0007669"/>
    <property type="project" value="InterPro"/>
</dbReference>
<dbReference type="Proteomes" id="UP000198649">
    <property type="component" value="Unassembled WGS sequence"/>
</dbReference>
<dbReference type="Gene3D" id="3.40.390.10">
    <property type="entry name" value="Collagenase (Catalytic Domain)"/>
    <property type="match status" value="1"/>
</dbReference>
<keyword evidence="1" id="KW-0645">Protease</keyword>
<keyword evidence="3" id="KW-0378">Hydrolase</keyword>
<reference evidence="6 7" key="1">
    <citation type="submission" date="2016-10" db="EMBL/GenBank/DDBJ databases">
        <authorList>
            <person name="de Groot N.N."/>
        </authorList>
    </citation>
    <scope>NUCLEOTIDE SEQUENCE [LARGE SCALE GENOMIC DNA]</scope>
    <source>
        <strain evidence="6 7">CGMCC 1.11156</strain>
    </source>
</reference>
<accession>A0A1I3MCD2</accession>
<feature type="domain" description="Peptidase M10 metallopeptidase" evidence="5">
    <location>
        <begin position="99"/>
        <end position="156"/>
    </location>
</feature>